<dbReference type="HOGENOM" id="CLU_1525338_0_0_1"/>
<reference evidence="1 2" key="1">
    <citation type="submission" date="2014-04" db="EMBL/GenBank/DDBJ databases">
        <authorList>
            <consortium name="DOE Joint Genome Institute"/>
            <person name="Kuo A."/>
            <person name="Gay G."/>
            <person name="Dore J."/>
            <person name="Kohler A."/>
            <person name="Nagy L.G."/>
            <person name="Floudas D."/>
            <person name="Copeland A."/>
            <person name="Barry K.W."/>
            <person name="Cichocki N."/>
            <person name="Veneault-Fourrey C."/>
            <person name="LaButti K."/>
            <person name="Lindquist E.A."/>
            <person name="Lipzen A."/>
            <person name="Lundell T."/>
            <person name="Morin E."/>
            <person name="Murat C."/>
            <person name="Sun H."/>
            <person name="Tunlid A."/>
            <person name="Henrissat B."/>
            <person name="Grigoriev I.V."/>
            <person name="Hibbett D.S."/>
            <person name="Martin F."/>
            <person name="Nordberg H.P."/>
            <person name="Cantor M.N."/>
            <person name="Hua S.X."/>
        </authorList>
    </citation>
    <scope>NUCLEOTIDE SEQUENCE [LARGE SCALE GENOMIC DNA]</scope>
    <source>
        <strain evidence="2">h7</strain>
    </source>
</reference>
<dbReference type="OrthoDB" id="2634326at2759"/>
<dbReference type="EMBL" id="KN831808">
    <property type="protein sequence ID" value="KIM36131.1"/>
    <property type="molecule type" value="Genomic_DNA"/>
</dbReference>
<reference evidence="2" key="2">
    <citation type="submission" date="2015-01" db="EMBL/GenBank/DDBJ databases">
        <title>Evolutionary Origins and Diversification of the Mycorrhizal Mutualists.</title>
        <authorList>
            <consortium name="DOE Joint Genome Institute"/>
            <consortium name="Mycorrhizal Genomics Consortium"/>
            <person name="Kohler A."/>
            <person name="Kuo A."/>
            <person name="Nagy L.G."/>
            <person name="Floudas D."/>
            <person name="Copeland A."/>
            <person name="Barry K.W."/>
            <person name="Cichocki N."/>
            <person name="Veneault-Fourrey C."/>
            <person name="LaButti K."/>
            <person name="Lindquist E.A."/>
            <person name="Lipzen A."/>
            <person name="Lundell T."/>
            <person name="Morin E."/>
            <person name="Murat C."/>
            <person name="Riley R."/>
            <person name="Ohm R."/>
            <person name="Sun H."/>
            <person name="Tunlid A."/>
            <person name="Henrissat B."/>
            <person name="Grigoriev I.V."/>
            <person name="Hibbett D.S."/>
            <person name="Martin F."/>
        </authorList>
    </citation>
    <scope>NUCLEOTIDE SEQUENCE [LARGE SCALE GENOMIC DNA]</scope>
    <source>
        <strain evidence="2">h7</strain>
    </source>
</reference>
<keyword evidence="2" id="KW-1185">Reference proteome</keyword>
<proteinExistence type="predicted"/>
<protein>
    <submittedName>
        <fullName evidence="1">Uncharacterized protein</fullName>
    </submittedName>
</protein>
<organism evidence="1 2">
    <name type="scientific">Hebeloma cylindrosporum</name>
    <dbReference type="NCBI Taxonomy" id="76867"/>
    <lineage>
        <taxon>Eukaryota</taxon>
        <taxon>Fungi</taxon>
        <taxon>Dikarya</taxon>
        <taxon>Basidiomycota</taxon>
        <taxon>Agaricomycotina</taxon>
        <taxon>Agaricomycetes</taxon>
        <taxon>Agaricomycetidae</taxon>
        <taxon>Agaricales</taxon>
        <taxon>Agaricineae</taxon>
        <taxon>Hymenogastraceae</taxon>
        <taxon>Hebeloma</taxon>
    </lineage>
</organism>
<gene>
    <name evidence="1" type="ORF">M413DRAFT_31886</name>
</gene>
<accession>A0A0C3BXJ2</accession>
<dbReference type="Proteomes" id="UP000053424">
    <property type="component" value="Unassembled WGS sequence"/>
</dbReference>
<evidence type="ECO:0000313" key="1">
    <source>
        <dbReference type="EMBL" id="KIM36131.1"/>
    </source>
</evidence>
<sequence>MFIDRTTTLEAIIPQELLQNPHILLHLYQDLSIHMFHPSQNRHQYLLGLSTGHGRFSPLAAALIHEHCHLAAIPHAPDTLDPKNATHILFTRAIDEEHSILNNGQTLRNLSRDMLQQLKAMAVNLQTKAEKYWADDSSAKKNPIFANILGVVKLYLEAFECLPMTFHQVTFTFTEL</sequence>
<evidence type="ECO:0000313" key="2">
    <source>
        <dbReference type="Proteomes" id="UP000053424"/>
    </source>
</evidence>
<name>A0A0C3BXJ2_HEBCY</name>
<dbReference type="AlphaFoldDB" id="A0A0C3BXJ2"/>